<dbReference type="Pfam" id="PF14368">
    <property type="entry name" value="LTP_2"/>
    <property type="match status" value="1"/>
</dbReference>
<keyword evidence="8" id="KW-1015">Disulfide bond</keyword>
<dbReference type="PRINTS" id="PR00382">
    <property type="entry name" value="LIPIDTRNSFER"/>
</dbReference>
<feature type="compositionally biased region" description="Low complexity" evidence="11">
    <location>
        <begin position="168"/>
        <end position="188"/>
    </location>
</feature>
<comment type="similarity">
    <text evidence="2">Belongs to the plant LTP family.</text>
</comment>
<evidence type="ECO:0000256" key="4">
    <source>
        <dbReference type="ARBA" id="ARBA00022475"/>
    </source>
</evidence>
<keyword evidence="14" id="KW-1185">Reference proteome</keyword>
<feature type="domain" description="Bifunctional inhibitor/plant lipid transfer protein/seed storage helical" evidence="12">
    <location>
        <begin position="53"/>
        <end position="130"/>
    </location>
</feature>
<evidence type="ECO:0000256" key="5">
    <source>
        <dbReference type="ARBA" id="ARBA00022622"/>
    </source>
</evidence>
<evidence type="ECO:0000256" key="11">
    <source>
        <dbReference type="SAM" id="MobiDB-lite"/>
    </source>
</evidence>
<dbReference type="AlphaFoldDB" id="A0A9R1WVG9"/>
<keyword evidence="5" id="KW-0336">GPI-anchor</keyword>
<evidence type="ECO:0000256" key="10">
    <source>
        <dbReference type="ARBA" id="ARBA00023288"/>
    </source>
</evidence>
<dbReference type="SMART" id="SM00499">
    <property type="entry name" value="AAI"/>
    <property type="match status" value="1"/>
</dbReference>
<gene>
    <name evidence="13" type="ORF">LSAT_V11C800412240</name>
</gene>
<evidence type="ECO:0000313" key="13">
    <source>
        <dbReference type="EMBL" id="KAJ0190510.1"/>
    </source>
</evidence>
<reference evidence="13 14" key="1">
    <citation type="journal article" date="2017" name="Nat. Commun.">
        <title>Genome assembly with in vitro proximity ligation data and whole-genome triplication in lettuce.</title>
        <authorList>
            <person name="Reyes-Chin-Wo S."/>
            <person name="Wang Z."/>
            <person name="Yang X."/>
            <person name="Kozik A."/>
            <person name="Arikit S."/>
            <person name="Song C."/>
            <person name="Xia L."/>
            <person name="Froenicke L."/>
            <person name="Lavelle D.O."/>
            <person name="Truco M.J."/>
            <person name="Xia R."/>
            <person name="Zhu S."/>
            <person name="Xu C."/>
            <person name="Xu H."/>
            <person name="Xu X."/>
            <person name="Cox K."/>
            <person name="Korf I."/>
            <person name="Meyers B.C."/>
            <person name="Michelmore R.W."/>
        </authorList>
    </citation>
    <scope>NUCLEOTIDE SEQUENCE [LARGE SCALE GENOMIC DNA]</scope>
    <source>
        <strain evidence="14">cv. Salinas</strain>
        <tissue evidence="13">Seedlings</tissue>
    </source>
</reference>
<dbReference type="FunFam" id="1.10.110.10:FF:000001">
    <property type="entry name" value="Bifunctional inhibitor/lipid-transfer protein/seed storage 2S albumin superfamily protein"/>
    <property type="match status" value="1"/>
</dbReference>
<keyword evidence="7" id="KW-0446">Lipid-binding</keyword>
<name>A0A9R1WVG9_LACSA</name>
<dbReference type="GO" id="GO:0098552">
    <property type="term" value="C:side of membrane"/>
    <property type="evidence" value="ECO:0007669"/>
    <property type="project" value="UniProtKB-KW"/>
</dbReference>
<dbReference type="InterPro" id="IPR043325">
    <property type="entry name" value="LTSS"/>
</dbReference>
<dbReference type="Gene3D" id="1.10.110.10">
    <property type="entry name" value="Plant lipid-transfer and hydrophobic proteins"/>
    <property type="match status" value="1"/>
</dbReference>
<dbReference type="EMBL" id="NBSK02000008">
    <property type="protein sequence ID" value="KAJ0190510.1"/>
    <property type="molecule type" value="Genomic_DNA"/>
</dbReference>
<evidence type="ECO:0000256" key="6">
    <source>
        <dbReference type="ARBA" id="ARBA00022729"/>
    </source>
</evidence>
<dbReference type="SUPFAM" id="SSF47699">
    <property type="entry name" value="Bifunctional inhibitor/lipid-transfer protein/seed storage 2S albumin"/>
    <property type="match status" value="1"/>
</dbReference>
<dbReference type="InterPro" id="IPR036312">
    <property type="entry name" value="Bifun_inhib/LTP/seed_sf"/>
</dbReference>
<keyword evidence="6" id="KW-0732">Signal</keyword>
<keyword evidence="5" id="KW-0472">Membrane</keyword>
<evidence type="ECO:0000313" key="14">
    <source>
        <dbReference type="Proteomes" id="UP000235145"/>
    </source>
</evidence>
<dbReference type="PANTHER" id="PTHR33044">
    <property type="entry name" value="BIFUNCTIONAL INHIBITOR/LIPID-TRANSFER PROTEIN/SEED STORAGE 2S ALBUMIN SUPERFAMILY PROTEIN-RELATED"/>
    <property type="match status" value="1"/>
</dbReference>
<sequence length="232" mass="23444">MRFLISIKKAFKTKIHLATLIAAMSLSQKGTTMGLILILVFMLSGETMAQSGCTTALIGLAPCLTFVSGNASIPSASCCSQLSNVVQGQPQCLCSLLNGSGPNLGISINQTLALSLPSACNVQTPPVSKCNGVANGPTSSVADSPTSKSPSDYSSNEAPVGAPSSTSTPTIPDVGVPTTTTTPTKPDVSSGGSKSVPSTNSDGSDATIIRESTRVLVVAFLVATCASIVTKF</sequence>
<dbReference type="GO" id="GO:0006869">
    <property type="term" value="P:lipid transport"/>
    <property type="evidence" value="ECO:0007669"/>
    <property type="project" value="InterPro"/>
</dbReference>
<evidence type="ECO:0000256" key="7">
    <source>
        <dbReference type="ARBA" id="ARBA00023121"/>
    </source>
</evidence>
<dbReference type="Proteomes" id="UP000235145">
    <property type="component" value="Unassembled WGS sequence"/>
</dbReference>
<dbReference type="InterPro" id="IPR016140">
    <property type="entry name" value="Bifunc_inhib/LTP/seed_store"/>
</dbReference>
<evidence type="ECO:0000259" key="12">
    <source>
        <dbReference type="SMART" id="SM00499"/>
    </source>
</evidence>
<feature type="compositionally biased region" description="Low complexity" evidence="11">
    <location>
        <begin position="143"/>
        <end position="155"/>
    </location>
</feature>
<comment type="subcellular location">
    <subcellularLocation>
        <location evidence="1">Cell membrane</location>
        <topology evidence="1">Lipid-anchor</topology>
        <topology evidence="1">GPI-anchor</topology>
    </subcellularLocation>
</comment>
<dbReference type="InterPro" id="IPR000528">
    <property type="entry name" value="Plant_nsLTP"/>
</dbReference>
<protein>
    <recommendedName>
        <fullName evidence="12">Bifunctional inhibitor/plant lipid transfer protein/seed storage helical domain-containing protein</fullName>
    </recommendedName>
</protein>
<evidence type="ECO:0000256" key="3">
    <source>
        <dbReference type="ARBA" id="ARBA00022448"/>
    </source>
</evidence>
<organism evidence="13 14">
    <name type="scientific">Lactuca sativa</name>
    <name type="common">Garden lettuce</name>
    <dbReference type="NCBI Taxonomy" id="4236"/>
    <lineage>
        <taxon>Eukaryota</taxon>
        <taxon>Viridiplantae</taxon>
        <taxon>Streptophyta</taxon>
        <taxon>Embryophyta</taxon>
        <taxon>Tracheophyta</taxon>
        <taxon>Spermatophyta</taxon>
        <taxon>Magnoliopsida</taxon>
        <taxon>eudicotyledons</taxon>
        <taxon>Gunneridae</taxon>
        <taxon>Pentapetalae</taxon>
        <taxon>asterids</taxon>
        <taxon>campanulids</taxon>
        <taxon>Asterales</taxon>
        <taxon>Asteraceae</taxon>
        <taxon>Cichorioideae</taxon>
        <taxon>Cichorieae</taxon>
        <taxon>Lactucinae</taxon>
        <taxon>Lactuca</taxon>
    </lineage>
</organism>
<dbReference type="CDD" id="cd00010">
    <property type="entry name" value="AAI_LTSS"/>
    <property type="match status" value="1"/>
</dbReference>
<keyword evidence="3" id="KW-0813">Transport</keyword>
<keyword evidence="4" id="KW-1003">Cell membrane</keyword>
<dbReference type="GO" id="GO:0005886">
    <property type="term" value="C:plasma membrane"/>
    <property type="evidence" value="ECO:0007669"/>
    <property type="project" value="UniProtKB-SubCell"/>
</dbReference>
<keyword evidence="9" id="KW-0325">Glycoprotein</keyword>
<comment type="caution">
    <text evidence="13">The sequence shown here is derived from an EMBL/GenBank/DDBJ whole genome shotgun (WGS) entry which is preliminary data.</text>
</comment>
<evidence type="ECO:0000256" key="1">
    <source>
        <dbReference type="ARBA" id="ARBA00004609"/>
    </source>
</evidence>
<evidence type="ECO:0000256" key="9">
    <source>
        <dbReference type="ARBA" id="ARBA00023180"/>
    </source>
</evidence>
<dbReference type="GO" id="GO:0008289">
    <property type="term" value="F:lipid binding"/>
    <property type="evidence" value="ECO:0007669"/>
    <property type="project" value="UniProtKB-KW"/>
</dbReference>
<feature type="compositionally biased region" description="Polar residues" evidence="11">
    <location>
        <begin position="190"/>
        <end position="204"/>
    </location>
</feature>
<evidence type="ECO:0000256" key="2">
    <source>
        <dbReference type="ARBA" id="ARBA00009748"/>
    </source>
</evidence>
<evidence type="ECO:0000256" key="8">
    <source>
        <dbReference type="ARBA" id="ARBA00023157"/>
    </source>
</evidence>
<keyword evidence="10" id="KW-0449">Lipoprotein</keyword>
<proteinExistence type="inferred from homology"/>
<feature type="region of interest" description="Disordered" evidence="11">
    <location>
        <begin position="132"/>
        <end position="205"/>
    </location>
</feature>
<accession>A0A9R1WVG9</accession>